<evidence type="ECO:0000313" key="3">
    <source>
        <dbReference type="Proteomes" id="UP000308730"/>
    </source>
</evidence>
<evidence type="ECO:0000256" key="1">
    <source>
        <dbReference type="SAM" id="MobiDB-lite"/>
    </source>
</evidence>
<feature type="compositionally biased region" description="Basic and acidic residues" evidence="1">
    <location>
        <begin position="136"/>
        <end position="147"/>
    </location>
</feature>
<dbReference type="OrthoDB" id="5592486at2759"/>
<dbReference type="Gene3D" id="3.40.50.1820">
    <property type="entry name" value="alpha/beta hydrolase"/>
    <property type="match status" value="1"/>
</dbReference>
<dbReference type="AlphaFoldDB" id="A0A4S4MSI2"/>
<gene>
    <name evidence="2" type="ORF">EUX98_g5891</name>
</gene>
<accession>A0A4S4MSI2</accession>
<name>A0A4S4MSI2_9APHY</name>
<evidence type="ECO:0000313" key="2">
    <source>
        <dbReference type="EMBL" id="THH28298.1"/>
    </source>
</evidence>
<feature type="region of interest" description="Disordered" evidence="1">
    <location>
        <begin position="110"/>
        <end position="178"/>
    </location>
</feature>
<reference evidence="2 3" key="1">
    <citation type="submission" date="2019-02" db="EMBL/GenBank/DDBJ databases">
        <title>Genome sequencing of the rare red list fungi Antrodiella citrinella (Flaviporus citrinellus).</title>
        <authorList>
            <person name="Buettner E."/>
            <person name="Kellner H."/>
        </authorList>
    </citation>
    <scope>NUCLEOTIDE SEQUENCE [LARGE SCALE GENOMIC DNA]</scope>
    <source>
        <strain evidence="2 3">DSM 108506</strain>
    </source>
</reference>
<organism evidence="2 3">
    <name type="scientific">Antrodiella citrinella</name>
    <dbReference type="NCBI Taxonomy" id="2447956"/>
    <lineage>
        <taxon>Eukaryota</taxon>
        <taxon>Fungi</taxon>
        <taxon>Dikarya</taxon>
        <taxon>Basidiomycota</taxon>
        <taxon>Agaricomycotina</taxon>
        <taxon>Agaricomycetes</taxon>
        <taxon>Polyporales</taxon>
        <taxon>Steccherinaceae</taxon>
        <taxon>Antrodiella</taxon>
    </lineage>
</organism>
<keyword evidence="3" id="KW-1185">Reference proteome</keyword>
<dbReference type="InterPro" id="IPR029058">
    <property type="entry name" value="AB_hydrolase_fold"/>
</dbReference>
<sequence>MRKFNEETPDVAGVKYFSWGAVYEPGMIDTWKWSHSVVLEKEGPNDGLVSLKSAQWGTYLGTLEGVNHLDLVGWVNTARYKWAEIMGREIKFKPATFYLGITDHLARVVEGQERTESSDTESSSEATAGAESNEANEIRQESERVEMAESLGKGEVTSGSGTPSPRPTSNTGLTTDGR</sequence>
<dbReference type="EMBL" id="SGPM01000188">
    <property type="protein sequence ID" value="THH28298.1"/>
    <property type="molecule type" value="Genomic_DNA"/>
</dbReference>
<proteinExistence type="predicted"/>
<feature type="compositionally biased region" description="Low complexity" evidence="1">
    <location>
        <begin position="120"/>
        <end position="135"/>
    </location>
</feature>
<comment type="caution">
    <text evidence="2">The sequence shown here is derived from an EMBL/GenBank/DDBJ whole genome shotgun (WGS) entry which is preliminary data.</text>
</comment>
<dbReference type="Proteomes" id="UP000308730">
    <property type="component" value="Unassembled WGS sequence"/>
</dbReference>
<protein>
    <submittedName>
        <fullName evidence="2">Uncharacterized protein</fullName>
    </submittedName>
</protein>
<feature type="compositionally biased region" description="Low complexity" evidence="1">
    <location>
        <begin position="157"/>
        <end position="172"/>
    </location>
</feature>